<dbReference type="HOGENOM" id="CLU_3202619_0_0_11"/>
<evidence type="ECO:0000313" key="2">
    <source>
        <dbReference type="Proteomes" id="UP000003779"/>
    </source>
</evidence>
<accession>J7L381</accession>
<sequence length="45" mass="4886">MVVPVSSGVVVLVFVEESSSGSVRWLFECAVALVSPFPLEKRNHP</sequence>
<dbReference type="EMBL" id="CP003788">
    <property type="protein sequence ID" value="AFR07201.1"/>
    <property type="molecule type" value="Genomic_DNA"/>
</dbReference>
<dbReference type="AlphaFoldDB" id="J7L381"/>
<protein>
    <submittedName>
        <fullName evidence="1">Uncharacterized protein</fullName>
    </submittedName>
</protein>
<reference evidence="2" key="2">
    <citation type="submission" date="2012-08" db="EMBL/GenBank/DDBJ databases">
        <title>Whole-genome sequence of Nocardiopsis alba strain ATCC BAA-2165 associated with honeybees.</title>
        <authorList>
            <person name="Qiao J."/>
            <person name="Chen L."/>
            <person name="Li Y."/>
            <person name="Wang J."/>
            <person name="Zhang W."/>
            <person name="Chen S."/>
        </authorList>
    </citation>
    <scope>NUCLEOTIDE SEQUENCE [LARGE SCALE GENOMIC DNA]</scope>
    <source>
        <strain evidence="2">ATCC BAA-2165 / BE74</strain>
    </source>
</reference>
<proteinExistence type="predicted"/>
<reference evidence="1 2" key="1">
    <citation type="journal article" date="2012" name="J. Bacteriol.">
        <title>Whole-Genome Sequence of Nocardiopsis alba Strain ATCC BAA-2165, Associated with Honeybees.</title>
        <authorList>
            <person name="Qiao J."/>
            <person name="Chen L."/>
            <person name="Li Y."/>
            <person name="Wang J."/>
            <person name="Zhang W."/>
            <person name="Chen S."/>
        </authorList>
    </citation>
    <scope>NUCLEOTIDE SEQUENCE [LARGE SCALE GENOMIC DNA]</scope>
    <source>
        <strain evidence="2">ATCC BAA-2165 / BE74</strain>
    </source>
</reference>
<organism evidence="1 2">
    <name type="scientific">Nocardiopsis alba (strain ATCC BAA-2165 / BE74)</name>
    <dbReference type="NCBI Taxonomy" id="1205910"/>
    <lineage>
        <taxon>Bacteria</taxon>
        <taxon>Bacillati</taxon>
        <taxon>Actinomycetota</taxon>
        <taxon>Actinomycetes</taxon>
        <taxon>Streptosporangiales</taxon>
        <taxon>Nocardiopsidaceae</taxon>
        <taxon>Nocardiopsis</taxon>
    </lineage>
</organism>
<evidence type="ECO:0000313" key="1">
    <source>
        <dbReference type="EMBL" id="AFR07201.1"/>
    </source>
</evidence>
<dbReference type="KEGG" id="nal:B005_4833"/>
<dbReference type="STRING" id="1205910.B005_4833"/>
<name>J7L381_NOCAA</name>
<gene>
    <name evidence="1" type="ordered locus">B005_4833</name>
</gene>
<dbReference type="Proteomes" id="UP000003779">
    <property type="component" value="Chromosome"/>
</dbReference>